<dbReference type="EMBL" id="MU404364">
    <property type="protein sequence ID" value="KAI1608242.1"/>
    <property type="molecule type" value="Genomic_DNA"/>
</dbReference>
<dbReference type="Proteomes" id="UP001203852">
    <property type="component" value="Unassembled WGS sequence"/>
</dbReference>
<evidence type="ECO:0000256" key="2">
    <source>
        <dbReference type="ARBA" id="ARBA00010617"/>
    </source>
</evidence>
<keyword evidence="11" id="KW-1185">Reference proteome</keyword>
<dbReference type="GO" id="GO:0020037">
    <property type="term" value="F:heme binding"/>
    <property type="evidence" value="ECO:0007669"/>
    <property type="project" value="InterPro"/>
</dbReference>
<dbReference type="CDD" id="cd11065">
    <property type="entry name" value="CYP64-like"/>
    <property type="match status" value="1"/>
</dbReference>
<dbReference type="InterPro" id="IPR001128">
    <property type="entry name" value="Cyt_P450"/>
</dbReference>
<reference evidence="10" key="1">
    <citation type="journal article" date="2022" name="bioRxiv">
        <title>Deciphering the potential niche of two novel black yeast fungi from a biological soil crust based on their genomes, phenotypes, and melanin regulation.</title>
        <authorList>
            <consortium name="DOE Joint Genome Institute"/>
            <person name="Carr E.C."/>
            <person name="Barton Q."/>
            <person name="Grambo S."/>
            <person name="Sullivan M."/>
            <person name="Renfro C.M."/>
            <person name="Kuo A."/>
            <person name="Pangilinan J."/>
            <person name="Lipzen A."/>
            <person name="Keymanesh K."/>
            <person name="Savage E."/>
            <person name="Barry K."/>
            <person name="Grigoriev I.V."/>
            <person name="Riekhof W.R."/>
            <person name="Harris S.S."/>
        </authorList>
    </citation>
    <scope>NUCLEOTIDE SEQUENCE</scope>
    <source>
        <strain evidence="10">JF 03-4F</strain>
    </source>
</reference>
<evidence type="ECO:0000256" key="3">
    <source>
        <dbReference type="ARBA" id="ARBA00022723"/>
    </source>
</evidence>
<dbReference type="PRINTS" id="PR00463">
    <property type="entry name" value="EP450I"/>
</dbReference>
<dbReference type="InterPro" id="IPR017972">
    <property type="entry name" value="Cyt_P450_CS"/>
</dbReference>
<evidence type="ECO:0000256" key="1">
    <source>
        <dbReference type="ARBA" id="ARBA00001971"/>
    </source>
</evidence>
<dbReference type="PANTHER" id="PTHR46300:SF2">
    <property type="entry name" value="CYTOCHROME P450 MONOOXYGENASE ALNH-RELATED"/>
    <property type="match status" value="1"/>
</dbReference>
<evidence type="ECO:0000313" key="11">
    <source>
        <dbReference type="Proteomes" id="UP001203852"/>
    </source>
</evidence>
<accession>A0AAN6I884</accession>
<keyword evidence="3 7" id="KW-0479">Metal-binding</keyword>
<dbReference type="PANTHER" id="PTHR46300">
    <property type="entry name" value="P450, PUTATIVE (EUROFUNG)-RELATED-RELATED"/>
    <property type="match status" value="1"/>
</dbReference>
<comment type="caution">
    <text evidence="10">The sequence shown here is derived from an EMBL/GenBank/DDBJ whole genome shotgun (WGS) entry which is preliminary data.</text>
</comment>
<dbReference type="PRINTS" id="PR00385">
    <property type="entry name" value="P450"/>
</dbReference>
<feature type="binding site" description="axial binding residue" evidence="7">
    <location>
        <position position="441"/>
    </location>
    <ligand>
        <name>heme</name>
        <dbReference type="ChEBI" id="CHEBI:30413"/>
    </ligand>
    <ligandPart>
        <name>Fe</name>
        <dbReference type="ChEBI" id="CHEBI:18248"/>
    </ligandPart>
</feature>
<protein>
    <submittedName>
        <fullName evidence="10">Cytochrome P450</fullName>
    </submittedName>
</protein>
<comment type="similarity">
    <text evidence="2 8">Belongs to the cytochrome P450 family.</text>
</comment>
<comment type="cofactor">
    <cofactor evidence="1 7">
        <name>heme</name>
        <dbReference type="ChEBI" id="CHEBI:30413"/>
    </cofactor>
</comment>
<keyword evidence="5 7" id="KW-0408">Iron</keyword>
<name>A0AAN6I884_9EURO</name>
<proteinExistence type="inferred from homology"/>
<dbReference type="Gene3D" id="1.10.630.10">
    <property type="entry name" value="Cytochrome P450"/>
    <property type="match status" value="1"/>
</dbReference>
<evidence type="ECO:0000256" key="5">
    <source>
        <dbReference type="ARBA" id="ARBA00023004"/>
    </source>
</evidence>
<keyword evidence="4 8" id="KW-0560">Oxidoreductase</keyword>
<dbReference type="PROSITE" id="PS00086">
    <property type="entry name" value="CYTOCHROME_P450"/>
    <property type="match status" value="1"/>
</dbReference>
<dbReference type="SUPFAM" id="SSF48264">
    <property type="entry name" value="Cytochrome P450"/>
    <property type="match status" value="1"/>
</dbReference>
<evidence type="ECO:0000256" key="9">
    <source>
        <dbReference type="SAM" id="SignalP"/>
    </source>
</evidence>
<dbReference type="InterPro" id="IPR036396">
    <property type="entry name" value="Cyt_P450_sf"/>
</dbReference>
<evidence type="ECO:0000256" key="4">
    <source>
        <dbReference type="ARBA" id="ARBA00023002"/>
    </source>
</evidence>
<dbReference type="Pfam" id="PF00067">
    <property type="entry name" value="p450"/>
    <property type="match status" value="1"/>
</dbReference>
<sequence length="539" mass="61461">MDDFRPWLVIVLLLIPCLVQLSRVGRRRAHSPPGPPTIPVLGNLLQMPSRDIHKQYRAWAEEYGPAFTLMLGPQPMVVLSTNVAVKEVLDKHSAVTNERGDHYVGHRILGGGEHMLLMPNGPKWRLQRKLMQKMLNVSVSQSYIPYTMLENQQMLFDLLQMPDDFQGIIKRASHSLFTSMTYGRRCPSHKDSNMSQFIELLDEMLDIMQSSTSALADVFPLLRFLPDWMLPIMTQAKTLHRKQTTLYLRFWNETKDLLRNGYAKPCFSVDLLLEQEKEGFDDKFGAYLAGNALEAGTDTTASEMIGFIQAMVLFPEAQKKAQAELDRVVGDRMPTIEDMESLPYIRCCIKETLRWMPTAVMGAAPHACKEEVPFQRYIIPKGALLVNNVYTINRDPSRYANPDQYEPERYMGDNKHASESAQSANVAERDHFTFGAGRRLCAGIHVAEQSLFLGIARILWTYKITPKLDPVTKQPLLPDQDKYTQGVVCMPESFQATIKARSPERANRIVMEWTEAQKQLDDNSQWKVFGEGLRFTKIS</sequence>
<dbReference type="AlphaFoldDB" id="A0AAN6I884"/>
<keyword evidence="6 8" id="KW-0503">Monooxygenase</keyword>
<feature type="chain" id="PRO_5043008300" evidence="9">
    <location>
        <begin position="22"/>
        <end position="539"/>
    </location>
</feature>
<dbReference type="GO" id="GO:0005506">
    <property type="term" value="F:iron ion binding"/>
    <property type="evidence" value="ECO:0007669"/>
    <property type="project" value="InterPro"/>
</dbReference>
<evidence type="ECO:0000256" key="8">
    <source>
        <dbReference type="RuleBase" id="RU000461"/>
    </source>
</evidence>
<evidence type="ECO:0000256" key="7">
    <source>
        <dbReference type="PIRSR" id="PIRSR602401-1"/>
    </source>
</evidence>
<evidence type="ECO:0000313" key="10">
    <source>
        <dbReference type="EMBL" id="KAI1608242.1"/>
    </source>
</evidence>
<dbReference type="InterPro" id="IPR050364">
    <property type="entry name" value="Cytochrome_P450_fung"/>
</dbReference>
<dbReference type="InterPro" id="IPR002401">
    <property type="entry name" value="Cyt_P450_E_grp-I"/>
</dbReference>
<keyword evidence="7 8" id="KW-0349">Heme</keyword>
<feature type="signal peptide" evidence="9">
    <location>
        <begin position="1"/>
        <end position="21"/>
    </location>
</feature>
<gene>
    <name evidence="10" type="ORF">EDD36DRAFT_412568</name>
</gene>
<organism evidence="10 11">
    <name type="scientific">Exophiala viscosa</name>
    <dbReference type="NCBI Taxonomy" id="2486360"/>
    <lineage>
        <taxon>Eukaryota</taxon>
        <taxon>Fungi</taxon>
        <taxon>Dikarya</taxon>
        <taxon>Ascomycota</taxon>
        <taxon>Pezizomycotina</taxon>
        <taxon>Eurotiomycetes</taxon>
        <taxon>Chaetothyriomycetidae</taxon>
        <taxon>Chaetothyriales</taxon>
        <taxon>Herpotrichiellaceae</taxon>
        <taxon>Exophiala</taxon>
    </lineage>
</organism>
<dbReference type="GO" id="GO:0004497">
    <property type="term" value="F:monooxygenase activity"/>
    <property type="evidence" value="ECO:0007669"/>
    <property type="project" value="UniProtKB-KW"/>
</dbReference>
<evidence type="ECO:0000256" key="6">
    <source>
        <dbReference type="ARBA" id="ARBA00023033"/>
    </source>
</evidence>
<dbReference type="GO" id="GO:0016705">
    <property type="term" value="F:oxidoreductase activity, acting on paired donors, with incorporation or reduction of molecular oxygen"/>
    <property type="evidence" value="ECO:0007669"/>
    <property type="project" value="InterPro"/>
</dbReference>
<keyword evidence="9" id="KW-0732">Signal</keyword>